<dbReference type="SMART" id="SM00326">
    <property type="entry name" value="SH3"/>
    <property type="match status" value="2"/>
</dbReference>
<dbReference type="InterPro" id="IPR040325">
    <property type="entry name" value="RIMBP1/2/3"/>
</dbReference>
<dbReference type="PROSITE" id="PS50002">
    <property type="entry name" value="SH3"/>
    <property type="match status" value="2"/>
</dbReference>
<dbReference type="CDD" id="cd12013">
    <property type="entry name" value="SH3_RIM-BP_3"/>
    <property type="match status" value="1"/>
</dbReference>
<dbReference type="Pfam" id="PF14604">
    <property type="entry name" value="SH3_9"/>
    <property type="match status" value="1"/>
</dbReference>
<evidence type="ECO:0000256" key="3">
    <source>
        <dbReference type="SAM" id="MobiDB-lite"/>
    </source>
</evidence>
<name>A0A915PUT8_9BILA</name>
<keyword evidence="5" id="KW-1185">Reference proteome</keyword>
<dbReference type="InterPro" id="IPR001452">
    <property type="entry name" value="SH3_domain"/>
</dbReference>
<feature type="region of interest" description="Disordered" evidence="3">
    <location>
        <begin position="483"/>
        <end position="514"/>
    </location>
</feature>
<evidence type="ECO:0000256" key="1">
    <source>
        <dbReference type="ARBA" id="ARBA00022443"/>
    </source>
</evidence>
<dbReference type="GO" id="GO:0045202">
    <property type="term" value="C:synapse"/>
    <property type="evidence" value="ECO:0007669"/>
    <property type="project" value="GOC"/>
</dbReference>
<evidence type="ECO:0000259" key="4">
    <source>
        <dbReference type="PROSITE" id="PS50002"/>
    </source>
</evidence>
<feature type="region of interest" description="Disordered" evidence="3">
    <location>
        <begin position="637"/>
        <end position="693"/>
    </location>
</feature>
<feature type="compositionally biased region" description="Low complexity" evidence="3">
    <location>
        <begin position="858"/>
        <end position="871"/>
    </location>
</feature>
<feature type="region of interest" description="Disordered" evidence="3">
    <location>
        <begin position="547"/>
        <end position="571"/>
    </location>
</feature>
<dbReference type="GO" id="GO:0007274">
    <property type="term" value="P:neuromuscular synaptic transmission"/>
    <property type="evidence" value="ECO:0007669"/>
    <property type="project" value="TreeGrafter"/>
</dbReference>
<organism evidence="5 6">
    <name type="scientific">Setaria digitata</name>
    <dbReference type="NCBI Taxonomy" id="48799"/>
    <lineage>
        <taxon>Eukaryota</taxon>
        <taxon>Metazoa</taxon>
        <taxon>Ecdysozoa</taxon>
        <taxon>Nematoda</taxon>
        <taxon>Chromadorea</taxon>
        <taxon>Rhabditida</taxon>
        <taxon>Spirurina</taxon>
        <taxon>Spiruromorpha</taxon>
        <taxon>Filarioidea</taxon>
        <taxon>Setariidae</taxon>
        <taxon>Setaria</taxon>
    </lineage>
</organism>
<feature type="domain" description="SH3" evidence="4">
    <location>
        <begin position="740"/>
        <end position="808"/>
    </location>
</feature>
<dbReference type="Gene3D" id="2.30.30.40">
    <property type="entry name" value="SH3 Domains"/>
    <property type="match status" value="2"/>
</dbReference>
<proteinExistence type="predicted"/>
<dbReference type="AlphaFoldDB" id="A0A915PUT8"/>
<dbReference type="Pfam" id="PF07653">
    <property type="entry name" value="SH3_2"/>
    <property type="match status" value="1"/>
</dbReference>
<dbReference type="WBParaSite" id="sdigi.contig445.g8368.t1">
    <property type="protein sequence ID" value="sdigi.contig445.g8368.t1"/>
    <property type="gene ID" value="sdigi.contig445.g8368"/>
</dbReference>
<accession>A0A915PUT8</accession>
<dbReference type="InterPro" id="IPR036028">
    <property type="entry name" value="SH3-like_dom_sf"/>
</dbReference>
<sequence length="920" mass="102209">MKTEKAYHVLLRLSDFADDPPIFITVRTRTKEGAVSSDSNVCRVPRGITGTTELNDRATTLGVQSNPLNLITSIPPAGAPLLSSLVPMNASDGTAIATTATDLLQTSQGTVPAINNLMNNSAVLTGASNTKYGTDMLGRYSGLSQVHIGEHHQLLQSSGGSSGAVVAGSNGAGTGGSGGGATGGCGGGNGSGTATGSGGGLLMTVGGQLAGLGTGPVTNASNSYPTTGVPVTNSPLISVSGNGKLGYTAATGLNYDGLLKNYQTSGVFREQWKTPNQYYIFHPHALRRDLTTTDEKPSVLEMEHNYLLKHRIQPWALASQNSRTRFEHYLRSRVDDRSGRSLANLPLPTRIGNFLPVPVARVRTEELCSTRSEPDLRPMALDDYSCRWFVALFDYSHHMSPNANAQQEELSFRKHQLIKVFGDVDQDGFYTGQIGHRIGLVPSNMVIEIAKDDLMPPQRRRSDAAAPMEPSLRRMRWGSLKSRSYDHAGDRRPPRYKMVTVDGDQYPSIDRRDHSLPSRSIDYFGSPFRRMPTGDYRLLPARNEYGGRGGTAAPDEYDMYPPNGRHTRDYYGYTRDHRSREATAERDRREYYVDERDLTERERAEFFESEVPRDLRERDMRTYRDARDFRDLRDAKYQREPSMTRRERDYLEEHDDQRMRDYRDSREYREQQREAEYREMRKEREPDQSARGYERRTDYGRIEKGHGPIRDYGVSTSAAQSYCPSETITSVEDSRINGSIPVRKFVAKFDYDSRELSPNVDAEQVELSFHAGDIITVYGEMDEDGFFMGELNGIRGLVPSNFLHTSSPNLLMPPQQQQQQQQSQQVVPPITIPVPEQQMKPKGVVFQENAKKTLPGRQSSQVSSSAKPASQTSVKPKSGAATGSQKTVTKKSSETGSKSTPNARKTSQSSKKEGPVKKKS</sequence>
<feature type="compositionally biased region" description="Low complexity" evidence="3">
    <location>
        <begin position="813"/>
        <end position="826"/>
    </location>
</feature>
<keyword evidence="1 2" id="KW-0728">SH3 domain</keyword>
<dbReference type="InterPro" id="IPR035755">
    <property type="entry name" value="RIM-BP_SH3_3"/>
</dbReference>
<dbReference type="PANTHER" id="PTHR14234:SF19">
    <property type="entry name" value="RIM-BINDING PROTEIN, ISOFORM F"/>
    <property type="match status" value="1"/>
</dbReference>
<dbReference type="SUPFAM" id="SSF50044">
    <property type="entry name" value="SH3-domain"/>
    <property type="match status" value="2"/>
</dbReference>
<dbReference type="PANTHER" id="PTHR14234">
    <property type="entry name" value="RIM BINDING PROTEIN-RELATED"/>
    <property type="match status" value="1"/>
</dbReference>
<evidence type="ECO:0000313" key="6">
    <source>
        <dbReference type="WBParaSite" id="sdigi.contig445.g8368.t1"/>
    </source>
</evidence>
<feature type="domain" description="SH3" evidence="4">
    <location>
        <begin position="384"/>
        <end position="451"/>
    </location>
</feature>
<protein>
    <submittedName>
        <fullName evidence="6">SH3 domain-containing protein</fullName>
    </submittedName>
</protein>
<dbReference type="Proteomes" id="UP000887581">
    <property type="component" value="Unplaced"/>
</dbReference>
<evidence type="ECO:0000313" key="5">
    <source>
        <dbReference type="Proteomes" id="UP000887581"/>
    </source>
</evidence>
<evidence type="ECO:0000256" key="2">
    <source>
        <dbReference type="PROSITE-ProRule" id="PRU00192"/>
    </source>
</evidence>
<feature type="compositionally biased region" description="Basic and acidic residues" evidence="3">
    <location>
        <begin position="910"/>
        <end position="920"/>
    </location>
</feature>
<dbReference type="FunFam" id="2.30.30.40:FF:000023">
    <property type="entry name" value="RIMS-binding protein 2 isoform F"/>
    <property type="match status" value="1"/>
</dbReference>
<dbReference type="FunFam" id="2.30.30.40:FF:000016">
    <property type="entry name" value="RIMS-binding protein 2 isoform X2"/>
    <property type="match status" value="1"/>
</dbReference>
<feature type="region of interest" description="Disordered" evidence="3">
    <location>
        <begin position="853"/>
        <end position="920"/>
    </location>
</feature>
<feature type="region of interest" description="Disordered" evidence="3">
    <location>
        <begin position="805"/>
        <end position="826"/>
    </location>
</feature>
<feature type="compositionally biased region" description="Basic and acidic residues" evidence="3">
    <location>
        <begin position="483"/>
        <end position="493"/>
    </location>
</feature>
<reference evidence="6" key="1">
    <citation type="submission" date="2022-11" db="UniProtKB">
        <authorList>
            <consortium name="WormBaseParasite"/>
        </authorList>
    </citation>
    <scope>IDENTIFICATION</scope>
</reference>